<dbReference type="EMBL" id="BAAATK010000028">
    <property type="protein sequence ID" value="GAA2446265.1"/>
    <property type="molecule type" value="Genomic_DNA"/>
</dbReference>
<feature type="transmembrane region" description="Helical" evidence="1">
    <location>
        <begin position="63"/>
        <end position="81"/>
    </location>
</feature>
<protein>
    <recommendedName>
        <fullName evidence="4">Integral membrane protein</fullName>
    </recommendedName>
</protein>
<reference evidence="3" key="1">
    <citation type="journal article" date="2019" name="Int. J. Syst. Evol. Microbiol.">
        <title>The Global Catalogue of Microorganisms (GCM) 10K type strain sequencing project: providing services to taxonomists for standard genome sequencing and annotation.</title>
        <authorList>
            <consortium name="The Broad Institute Genomics Platform"/>
            <consortium name="The Broad Institute Genome Sequencing Center for Infectious Disease"/>
            <person name="Wu L."/>
            <person name="Ma J."/>
        </authorList>
    </citation>
    <scope>NUCLEOTIDE SEQUENCE [LARGE SCALE GENOMIC DNA]</scope>
    <source>
        <strain evidence="3">JCM 6922</strain>
    </source>
</reference>
<gene>
    <name evidence="2" type="ORF">GCM10010421_42230</name>
</gene>
<name>A0ABP5XBZ3_9ACTN</name>
<dbReference type="RefSeq" id="WP_344605771.1">
    <property type="nucleotide sequence ID" value="NZ_BAAATK010000028.1"/>
</dbReference>
<dbReference type="Proteomes" id="UP001500460">
    <property type="component" value="Unassembled WGS sequence"/>
</dbReference>
<evidence type="ECO:0008006" key="4">
    <source>
        <dbReference type="Google" id="ProtNLM"/>
    </source>
</evidence>
<keyword evidence="3" id="KW-1185">Reference proteome</keyword>
<evidence type="ECO:0000313" key="2">
    <source>
        <dbReference type="EMBL" id="GAA2446265.1"/>
    </source>
</evidence>
<keyword evidence="1" id="KW-0812">Transmembrane</keyword>
<keyword evidence="1" id="KW-1133">Transmembrane helix</keyword>
<evidence type="ECO:0000313" key="3">
    <source>
        <dbReference type="Proteomes" id="UP001500460"/>
    </source>
</evidence>
<organism evidence="2 3">
    <name type="scientific">Streptomyces glaucus</name>
    <dbReference type="NCBI Taxonomy" id="284029"/>
    <lineage>
        <taxon>Bacteria</taxon>
        <taxon>Bacillati</taxon>
        <taxon>Actinomycetota</taxon>
        <taxon>Actinomycetes</taxon>
        <taxon>Kitasatosporales</taxon>
        <taxon>Streptomycetaceae</taxon>
        <taxon>Streptomyces</taxon>
    </lineage>
</organism>
<comment type="caution">
    <text evidence="2">The sequence shown here is derived from an EMBL/GenBank/DDBJ whole genome shotgun (WGS) entry which is preliminary data.</text>
</comment>
<keyword evidence="1" id="KW-0472">Membrane</keyword>
<sequence>MERIDAAVALTAALALAVTAWAKPLKTLSFRHLVVVCAVSYPVGAKLFPVLGPAGAGAVWAEWVFLLSVGLLFAALAASALRRIRTFRGTRADRHSCHQDFDV</sequence>
<proteinExistence type="predicted"/>
<evidence type="ECO:0000256" key="1">
    <source>
        <dbReference type="SAM" id="Phobius"/>
    </source>
</evidence>
<accession>A0ABP5XBZ3</accession>